<keyword evidence="4" id="KW-1185">Reference proteome</keyword>
<feature type="transmembrane region" description="Helical" evidence="2">
    <location>
        <begin position="306"/>
        <end position="324"/>
    </location>
</feature>
<keyword evidence="2" id="KW-0812">Transmembrane</keyword>
<evidence type="ECO:0000313" key="3">
    <source>
        <dbReference type="EMBL" id="ADE55311.1"/>
    </source>
</evidence>
<feature type="transmembrane region" description="Helical" evidence="2">
    <location>
        <begin position="172"/>
        <end position="195"/>
    </location>
</feature>
<dbReference type="Proteomes" id="UP000000925">
    <property type="component" value="Chromosome"/>
</dbReference>
<dbReference type="OrthoDB" id="446203at2"/>
<sequence>MSLVLALLLCCTYGLSGIGLYAYLRQSNWHIAQAGALAIVLNQCSYSLIFQIEVLTGQAFIGSILCLLFWTWTLKYFLFNKPRLQQDVRQSLKRIASTPWLTVPLILCVAYSLAQVLFLPIKNHDALTYHLPRIFLFAQEKSFFLPSFNGYHEAIFPVAADMLFYPFVRLNVLNGLGIFALSSYCAIIFAAYAIARNFTTSKNSLLTALITGSYTLIPLQAVTLKNDIIMAAIAAIALMLSIDIKAGSAAKRLILIGTICSFGIGAKTTFLAFIPGLFLCLAIQLQLWRWERLRHLLRDVSANRKYLLLCLLPIIIHSQVWLFTWNTLKYESWSGPAEFVERNQQHDGPIGMLANGLRYTIQTAQLGQLSDMLIAETLNVPPPSAAISRTFDTHLEPLLNGRGAPREPFQVTWITHEDLAWFGLLGAILVFLVLPYSLIRRPRITVTLLPALLYLIIVCSQVAWMPWNGRFMTVFFVCSAPAWAISLREFDSKQVRTMLLIIAVCSLFISKTTDFSRPLFTYPRNLYLENYSALSDATKHSIIARGNCWQAMAGQTELHNGSPSTLLDPVPHGATVGIYLNGHHEHYGFYHARPDVHWVPINHILNASLVEEHPELKITMPTAVDYLVLVGTFWSDLKPYLKNTSKDSKAFLIEVPQTAINQSQDTTTNRRSEPVLDSSRGTLR</sequence>
<reference evidence="3 4" key="1">
    <citation type="journal article" date="2010" name="Stand. Genomic Sci.">
        <title>Complete genome sequence of Coraliomargarita akajimensis type strain (04OKA010-24).</title>
        <authorList>
            <person name="Mavromatis K."/>
            <person name="Abt B."/>
            <person name="Brambilla E."/>
            <person name="Lapidus A."/>
            <person name="Copeland A."/>
            <person name="Deshpande S."/>
            <person name="Nolan M."/>
            <person name="Lucas S."/>
            <person name="Tice H."/>
            <person name="Cheng J.F."/>
            <person name="Han C."/>
            <person name="Detter J.C."/>
            <person name="Woyke T."/>
            <person name="Goodwin L."/>
            <person name="Pitluck S."/>
            <person name="Held B."/>
            <person name="Brettin T."/>
            <person name="Tapia R."/>
            <person name="Ivanova N."/>
            <person name="Mikhailova N."/>
            <person name="Pati A."/>
            <person name="Liolios K."/>
            <person name="Chen A."/>
            <person name="Palaniappan K."/>
            <person name="Land M."/>
            <person name="Hauser L."/>
            <person name="Chang Y.J."/>
            <person name="Jeffries C.D."/>
            <person name="Rohde M."/>
            <person name="Goker M."/>
            <person name="Bristow J."/>
            <person name="Eisen J.A."/>
            <person name="Markowitz V."/>
            <person name="Hugenholtz P."/>
            <person name="Klenk H.P."/>
            <person name="Kyrpides N.C."/>
        </authorList>
    </citation>
    <scope>NUCLEOTIDE SEQUENCE [LARGE SCALE GENOMIC DNA]</scope>
    <source>
        <strain evidence="4">DSM 45221 / IAM 15411 / JCM 23193 / KCTC 12865</strain>
    </source>
</reference>
<feature type="transmembrane region" description="Helical" evidence="2">
    <location>
        <begin position="100"/>
        <end position="121"/>
    </location>
</feature>
<keyword evidence="2" id="KW-1133">Transmembrane helix</keyword>
<feature type="transmembrane region" description="Helical" evidence="2">
    <location>
        <begin position="253"/>
        <end position="285"/>
    </location>
</feature>
<protein>
    <recommendedName>
        <fullName evidence="5">Glycosyltransferase RgtA/B/C/D-like domain-containing protein</fullName>
    </recommendedName>
</protein>
<accession>D5EMS1</accession>
<dbReference type="eggNOG" id="ENOG5033U5P">
    <property type="taxonomic scope" value="Bacteria"/>
</dbReference>
<proteinExistence type="predicted"/>
<feature type="transmembrane region" description="Helical" evidence="2">
    <location>
        <begin position="446"/>
        <end position="464"/>
    </location>
</feature>
<evidence type="ECO:0000256" key="1">
    <source>
        <dbReference type="SAM" id="MobiDB-lite"/>
    </source>
</evidence>
<dbReference type="KEGG" id="caa:Caka_2294"/>
<dbReference type="STRING" id="583355.Caka_2294"/>
<evidence type="ECO:0000313" key="4">
    <source>
        <dbReference type="Proteomes" id="UP000000925"/>
    </source>
</evidence>
<dbReference type="RefSeq" id="WP_013044033.1">
    <property type="nucleotide sequence ID" value="NC_014008.1"/>
</dbReference>
<dbReference type="AlphaFoldDB" id="D5EMS1"/>
<dbReference type="EMBL" id="CP001998">
    <property type="protein sequence ID" value="ADE55311.1"/>
    <property type="molecule type" value="Genomic_DNA"/>
</dbReference>
<feature type="transmembrane region" description="Helical" evidence="2">
    <location>
        <begin position="59"/>
        <end position="79"/>
    </location>
</feature>
<evidence type="ECO:0000256" key="2">
    <source>
        <dbReference type="SAM" id="Phobius"/>
    </source>
</evidence>
<keyword evidence="2" id="KW-0472">Membrane</keyword>
<evidence type="ECO:0008006" key="5">
    <source>
        <dbReference type="Google" id="ProtNLM"/>
    </source>
</evidence>
<gene>
    <name evidence="3" type="ordered locus">Caka_2294</name>
</gene>
<dbReference type="HOGENOM" id="CLU_413176_0_0_0"/>
<organism evidence="3 4">
    <name type="scientific">Coraliomargarita akajimensis (strain DSM 45221 / IAM 15411 / JCM 23193 / KCTC 12865 / 04OKA010-24)</name>
    <dbReference type="NCBI Taxonomy" id="583355"/>
    <lineage>
        <taxon>Bacteria</taxon>
        <taxon>Pseudomonadati</taxon>
        <taxon>Verrucomicrobiota</taxon>
        <taxon>Opitutia</taxon>
        <taxon>Puniceicoccales</taxon>
        <taxon>Coraliomargaritaceae</taxon>
        <taxon>Coraliomargarita</taxon>
    </lineage>
</organism>
<feature type="transmembrane region" description="Helical" evidence="2">
    <location>
        <begin position="419"/>
        <end position="439"/>
    </location>
</feature>
<name>D5EMS1_CORAD</name>
<feature type="region of interest" description="Disordered" evidence="1">
    <location>
        <begin position="662"/>
        <end position="684"/>
    </location>
</feature>